<dbReference type="AlphaFoldDB" id="A0A8B6E496"/>
<protein>
    <recommendedName>
        <fullName evidence="4">EGF-like domain-containing protein</fullName>
    </recommendedName>
</protein>
<dbReference type="EMBL" id="UYJE01004594">
    <property type="protein sequence ID" value="VDI29441.1"/>
    <property type="molecule type" value="Genomic_DNA"/>
</dbReference>
<name>A0A8B6E496_MYTGA</name>
<feature type="chain" id="PRO_5032539308" description="EGF-like domain-containing protein" evidence="1">
    <location>
        <begin position="20"/>
        <end position="418"/>
    </location>
</feature>
<accession>A0A8B6E496</accession>
<evidence type="ECO:0008006" key="4">
    <source>
        <dbReference type="Google" id="ProtNLM"/>
    </source>
</evidence>
<feature type="signal peptide" evidence="1">
    <location>
        <begin position="1"/>
        <end position="19"/>
    </location>
</feature>
<sequence>MAKLFLLSIIASVLGLCSGTFFFHHHQYQYRRQYHMGTSVYTPPARFYPGRLPPTFIHTRILIPYDSPSFVEERNPVPTAIYPVGTVYPSSYRQFPNPLANLNTYDLPPWKPTAPVFNNGIVGLDVDNVIPQFTPNLNQDPQIPTREWIAEVPTIQQVPTFPDTNTENNFLPDVPSFVVPVVVPDPPQVPIFPGADINNNQNGDVYIEQPTTTQLPPIIVERPKSCQETGCGLGSECVYNNSYICPKDVKDIRCRCQRGCRLQHTFIPLGVATIVDPCGNMCTCNSLFGGANCTDTPCNPKQPSINNPTTGLIIEPVPTGPSDAGPLRGDFPGYLQRMEFPLPIPGQQGGNFPVKVPGLEPNFPEETFVPPIPFLTENKFPGFKGNQDLPIDSKIRLSEMNLVSEKLKTDSMIFPVAS</sequence>
<keyword evidence="3" id="KW-1185">Reference proteome</keyword>
<evidence type="ECO:0000313" key="2">
    <source>
        <dbReference type="EMBL" id="VDI29441.1"/>
    </source>
</evidence>
<evidence type="ECO:0000256" key="1">
    <source>
        <dbReference type="SAM" id="SignalP"/>
    </source>
</evidence>
<dbReference type="OrthoDB" id="6084954at2759"/>
<dbReference type="Proteomes" id="UP000596742">
    <property type="component" value="Unassembled WGS sequence"/>
</dbReference>
<gene>
    <name evidence="2" type="ORF">MGAL_10B088808</name>
</gene>
<keyword evidence="1" id="KW-0732">Signal</keyword>
<comment type="caution">
    <text evidence="2">The sequence shown here is derived from an EMBL/GenBank/DDBJ whole genome shotgun (WGS) entry which is preliminary data.</text>
</comment>
<evidence type="ECO:0000313" key="3">
    <source>
        <dbReference type="Proteomes" id="UP000596742"/>
    </source>
</evidence>
<proteinExistence type="predicted"/>
<reference evidence="2" key="1">
    <citation type="submission" date="2018-11" db="EMBL/GenBank/DDBJ databases">
        <authorList>
            <person name="Alioto T."/>
            <person name="Alioto T."/>
        </authorList>
    </citation>
    <scope>NUCLEOTIDE SEQUENCE</scope>
</reference>
<organism evidence="2 3">
    <name type="scientific">Mytilus galloprovincialis</name>
    <name type="common">Mediterranean mussel</name>
    <dbReference type="NCBI Taxonomy" id="29158"/>
    <lineage>
        <taxon>Eukaryota</taxon>
        <taxon>Metazoa</taxon>
        <taxon>Spiralia</taxon>
        <taxon>Lophotrochozoa</taxon>
        <taxon>Mollusca</taxon>
        <taxon>Bivalvia</taxon>
        <taxon>Autobranchia</taxon>
        <taxon>Pteriomorphia</taxon>
        <taxon>Mytilida</taxon>
        <taxon>Mytiloidea</taxon>
        <taxon>Mytilidae</taxon>
        <taxon>Mytilinae</taxon>
        <taxon>Mytilus</taxon>
    </lineage>
</organism>